<name>N1W023_9LEPT</name>
<dbReference type="Proteomes" id="UP000012371">
    <property type="component" value="Unassembled WGS sequence"/>
</dbReference>
<protein>
    <submittedName>
        <fullName evidence="1">Uncharacterized protein</fullName>
    </submittedName>
</protein>
<keyword evidence="2" id="KW-1185">Reference proteome</keyword>
<accession>N1W023</accession>
<sequence length="42" mass="4589">MDSSTGDCAEKIATSVSIYKVLARNYPNHEISECAENSGFSY</sequence>
<proteinExistence type="predicted"/>
<comment type="caution">
    <text evidence="1">The sequence shown here is derived from an EMBL/GenBank/DDBJ whole genome shotgun (WGS) entry which is preliminary data.</text>
</comment>
<dbReference type="EMBL" id="AOGW02000008">
    <property type="protein sequence ID" value="EMY62337.1"/>
    <property type="molecule type" value="Genomic_DNA"/>
</dbReference>
<dbReference type="STRING" id="1257025.LEP1GSC203_2204"/>
<evidence type="ECO:0000313" key="2">
    <source>
        <dbReference type="Proteomes" id="UP000012371"/>
    </source>
</evidence>
<reference evidence="1" key="1">
    <citation type="submission" date="2013-03" db="EMBL/GenBank/DDBJ databases">
        <authorList>
            <person name="Harkins D.M."/>
            <person name="Durkin A.S."/>
            <person name="Brinkac L.M."/>
            <person name="Haft D.H."/>
            <person name="Selengut J.D."/>
            <person name="Sanka R."/>
            <person name="DePew J."/>
            <person name="Purushe J."/>
            <person name="Hartskeerl R.A."/>
            <person name="Ahmed A."/>
            <person name="van der Linden H."/>
            <person name="Goris M.G.A."/>
            <person name="Vinetz J.M."/>
            <person name="Sutton G.G."/>
            <person name="Nierman W.C."/>
            <person name="Fouts D.E."/>
        </authorList>
    </citation>
    <scope>NUCLEOTIDE SEQUENCE [LARGE SCALE GENOMIC DNA]</scope>
    <source>
        <strain evidence="1">LT 11-33</strain>
    </source>
</reference>
<evidence type="ECO:0000313" key="1">
    <source>
        <dbReference type="EMBL" id="EMY62337.1"/>
    </source>
</evidence>
<dbReference type="AlphaFoldDB" id="N1W023"/>
<organism evidence="1 2">
    <name type="scientific">Leptospira terpstrae serovar Hualin str. LT 11-33 = ATCC 700639</name>
    <dbReference type="NCBI Taxonomy" id="1257025"/>
    <lineage>
        <taxon>Bacteria</taxon>
        <taxon>Pseudomonadati</taxon>
        <taxon>Spirochaetota</taxon>
        <taxon>Spirochaetia</taxon>
        <taxon>Leptospirales</taxon>
        <taxon>Leptospiraceae</taxon>
        <taxon>Leptospira</taxon>
    </lineage>
</organism>
<gene>
    <name evidence="1" type="ORF">LEP1GSC203_2204</name>
</gene>